<dbReference type="PANTHER" id="PTHR43794:SF11">
    <property type="entry name" value="AMIDOHYDROLASE-RELATED DOMAIN-CONTAINING PROTEIN"/>
    <property type="match status" value="1"/>
</dbReference>
<dbReference type="InterPro" id="IPR032466">
    <property type="entry name" value="Metal_Hydrolase"/>
</dbReference>
<dbReference type="Gene3D" id="3.20.20.140">
    <property type="entry name" value="Metal-dependent hydrolases"/>
    <property type="match status" value="1"/>
</dbReference>
<evidence type="ECO:0000259" key="2">
    <source>
        <dbReference type="Pfam" id="PF01979"/>
    </source>
</evidence>
<dbReference type="OrthoDB" id="9807210at2"/>
<sequence length="399" mass="44080">MAKNKFAAHYIFTGNGKVYKNGIVVTEKDGTIKEIIDTGGQLPEKASVKFYSGVIVPGFINAHCHLELSHLRNTFPEKTGMAGFLSRIVKQREIQEDLIKEAARIADAEMQRNGIVAVGDIANNPLAFDTKKSSPIQYHTFIEALGFSPSRADAAFEYTTLLQKKALELGLNASVVPHAPYSISEQLFRKIGELALEQNAILTMHNQESNEENELYQTGKGKIAKHIRKNLGIDLKSFHPTGKNSLESVLPFLPASSQLLLVHNTFTGKEELDWLHANRDEGKTSLVLCPNSNLFIEDRLPDVEMLRSNGLNICLGTDSLSSNHSLSVLDEMITLHQYFPDIPFGELVQWATGNGARALRMDGKLGTIKPGKKPGLNLITGMDLQQLKLLPGSRVKRLI</sequence>
<feature type="domain" description="Amidohydrolase-related" evidence="2">
    <location>
        <begin position="54"/>
        <end position="379"/>
    </location>
</feature>
<dbReference type="GO" id="GO:0016787">
    <property type="term" value="F:hydrolase activity"/>
    <property type="evidence" value="ECO:0007669"/>
    <property type="project" value="UniProtKB-KW"/>
</dbReference>
<evidence type="ECO:0000313" key="3">
    <source>
        <dbReference type="EMBL" id="GET20624.1"/>
    </source>
</evidence>
<dbReference type="Pfam" id="PF01979">
    <property type="entry name" value="Amidohydro_1"/>
    <property type="match status" value="1"/>
</dbReference>
<keyword evidence="1 4" id="KW-0378">Hydrolase</keyword>
<dbReference type="Proteomes" id="UP000396862">
    <property type="component" value="Unassembled WGS sequence"/>
</dbReference>
<dbReference type="InterPro" id="IPR050287">
    <property type="entry name" value="MTA/SAH_deaminase"/>
</dbReference>
<evidence type="ECO:0000313" key="5">
    <source>
        <dbReference type="Proteomes" id="UP000240621"/>
    </source>
</evidence>
<organism evidence="4 5">
    <name type="scientific">Prolixibacter denitrificans</name>
    <dbReference type="NCBI Taxonomy" id="1541063"/>
    <lineage>
        <taxon>Bacteria</taxon>
        <taxon>Pseudomonadati</taxon>
        <taxon>Bacteroidota</taxon>
        <taxon>Bacteroidia</taxon>
        <taxon>Marinilabiliales</taxon>
        <taxon>Prolixibacteraceae</taxon>
        <taxon>Prolixibacter</taxon>
    </lineage>
</organism>
<proteinExistence type="predicted"/>
<reference evidence="4 5" key="1">
    <citation type="submission" date="2018-03" db="EMBL/GenBank/DDBJ databases">
        <title>Genomic Encyclopedia of Archaeal and Bacterial Type Strains, Phase II (KMG-II): from individual species to whole genera.</title>
        <authorList>
            <person name="Goeker M."/>
        </authorList>
    </citation>
    <scope>NUCLEOTIDE SEQUENCE [LARGE SCALE GENOMIC DNA]</scope>
    <source>
        <strain evidence="4 5">DSM 27267</strain>
    </source>
</reference>
<dbReference type="SUPFAM" id="SSF51556">
    <property type="entry name" value="Metallo-dependent hydrolases"/>
    <property type="match status" value="1"/>
</dbReference>
<evidence type="ECO:0000313" key="4">
    <source>
        <dbReference type="EMBL" id="PSK84450.1"/>
    </source>
</evidence>
<keyword evidence="6" id="KW-1185">Reference proteome</keyword>
<dbReference type="InterPro" id="IPR006680">
    <property type="entry name" value="Amidohydro-rel"/>
</dbReference>
<evidence type="ECO:0000256" key="1">
    <source>
        <dbReference type="ARBA" id="ARBA00022801"/>
    </source>
</evidence>
<protein>
    <submittedName>
        <fullName evidence="3">Chlorohydrolase</fullName>
    </submittedName>
    <submittedName>
        <fullName evidence="4">Cytosine/adenosine deaminase-related metal-dependent hydrolase</fullName>
    </submittedName>
</protein>
<dbReference type="Proteomes" id="UP000240621">
    <property type="component" value="Unassembled WGS sequence"/>
</dbReference>
<gene>
    <name evidence="3" type="primary">trzA</name>
    <name evidence="4" type="ORF">CLV93_102236</name>
    <name evidence="3" type="ORF">JCM18694_08700</name>
</gene>
<dbReference type="EMBL" id="BLAU01000001">
    <property type="protein sequence ID" value="GET20624.1"/>
    <property type="molecule type" value="Genomic_DNA"/>
</dbReference>
<comment type="caution">
    <text evidence="4">The sequence shown here is derived from an EMBL/GenBank/DDBJ whole genome shotgun (WGS) entry which is preliminary data.</text>
</comment>
<dbReference type="RefSeq" id="WP_106541048.1">
    <property type="nucleotide sequence ID" value="NZ_BLAU01000001.1"/>
</dbReference>
<reference evidence="3 6" key="2">
    <citation type="submission" date="2019-10" db="EMBL/GenBank/DDBJ databases">
        <title>Prolixibacter strains distinguished by the presence of nitrate reductase genes were adept at nitrate-dependent anaerobic corrosion of metallic iron and carbon steel.</title>
        <authorList>
            <person name="Iino T."/>
            <person name="Shono N."/>
            <person name="Ito K."/>
            <person name="Nakamura R."/>
            <person name="Sueoka K."/>
            <person name="Harayama S."/>
            <person name="Ohkuma M."/>
        </authorList>
    </citation>
    <scope>NUCLEOTIDE SEQUENCE [LARGE SCALE GENOMIC DNA]</scope>
    <source>
        <strain evidence="3 6">MIC1-1</strain>
    </source>
</reference>
<dbReference type="EMBL" id="PYGC01000002">
    <property type="protein sequence ID" value="PSK84450.1"/>
    <property type="molecule type" value="Genomic_DNA"/>
</dbReference>
<accession>A0A2P8CHK2</accession>
<evidence type="ECO:0000313" key="6">
    <source>
        <dbReference type="Proteomes" id="UP000396862"/>
    </source>
</evidence>
<name>A0A2P8CHK2_9BACT</name>
<dbReference type="PANTHER" id="PTHR43794">
    <property type="entry name" value="AMINOHYDROLASE SSNA-RELATED"/>
    <property type="match status" value="1"/>
</dbReference>
<dbReference type="AlphaFoldDB" id="A0A2P8CHK2"/>